<dbReference type="Proteomes" id="UP001165427">
    <property type="component" value="Unassembled WGS sequence"/>
</dbReference>
<dbReference type="PANTHER" id="PTHR21621:SF0">
    <property type="entry name" value="BETA-CITRYLGLUTAMATE SYNTHASE B-RELATED"/>
    <property type="match status" value="1"/>
</dbReference>
<dbReference type="PANTHER" id="PTHR21621">
    <property type="entry name" value="RIBOSOMAL PROTEIN S6 MODIFICATION PROTEIN"/>
    <property type="match status" value="1"/>
</dbReference>
<evidence type="ECO:0000313" key="3">
    <source>
        <dbReference type="Proteomes" id="UP001165427"/>
    </source>
</evidence>
<dbReference type="RefSeq" id="WP_246910274.1">
    <property type="nucleotide sequence ID" value="NZ_JALJRB010000016.1"/>
</dbReference>
<dbReference type="InterPro" id="IPR004218">
    <property type="entry name" value="GSHS_ATP-bd"/>
</dbReference>
<accession>A0AA41ULM2</accession>
<dbReference type="AlphaFoldDB" id="A0AA41ULM2"/>
<evidence type="ECO:0000259" key="1">
    <source>
        <dbReference type="Pfam" id="PF02955"/>
    </source>
</evidence>
<feature type="domain" description="Prokaryotic glutathione synthetase ATP-binding" evidence="1">
    <location>
        <begin position="70"/>
        <end position="194"/>
    </location>
</feature>
<dbReference type="Gene3D" id="3.30.470.20">
    <property type="entry name" value="ATP-grasp fold, B domain"/>
    <property type="match status" value="1"/>
</dbReference>
<protein>
    <recommendedName>
        <fullName evidence="1">Prokaryotic glutathione synthetase ATP-binding domain-containing protein</fullName>
    </recommendedName>
</protein>
<evidence type="ECO:0000313" key="2">
    <source>
        <dbReference type="EMBL" id="MCJ8501676.1"/>
    </source>
</evidence>
<dbReference type="SUPFAM" id="SSF56059">
    <property type="entry name" value="Glutathione synthetase ATP-binding domain-like"/>
    <property type="match status" value="1"/>
</dbReference>
<organism evidence="2 3">
    <name type="scientific">Desulfatitalea alkaliphila</name>
    <dbReference type="NCBI Taxonomy" id="2929485"/>
    <lineage>
        <taxon>Bacteria</taxon>
        <taxon>Pseudomonadati</taxon>
        <taxon>Thermodesulfobacteriota</taxon>
        <taxon>Desulfobacteria</taxon>
        <taxon>Desulfobacterales</taxon>
        <taxon>Desulfosarcinaceae</taxon>
        <taxon>Desulfatitalea</taxon>
    </lineage>
</organism>
<name>A0AA41ULM2_9BACT</name>
<gene>
    <name evidence="2" type="ORF">MRX98_13920</name>
</gene>
<dbReference type="EMBL" id="JALJRB010000016">
    <property type="protein sequence ID" value="MCJ8501676.1"/>
    <property type="molecule type" value="Genomic_DNA"/>
</dbReference>
<proteinExistence type="predicted"/>
<dbReference type="GO" id="GO:0004363">
    <property type="term" value="F:glutathione synthase activity"/>
    <property type="evidence" value="ECO:0007669"/>
    <property type="project" value="InterPro"/>
</dbReference>
<sequence>MRIDGYTQLMEAYHQLAPGDLFVGQIPASPLKAVLLTDLACRGVRLLPSAVAQTLHGNKCAQAFLLAPWMVPHTRVMTRRKALLDLLGEFERRGIAAAVTKHDHLHCGHGVRKWDDLEMLYNCMSLDEGRFPFVVQPYCEVTVDVRVVLVGEYVEAYARCNPQGFRKNLAAGGHSRHHVLTADQEEMCRRVMDRAQMPYAHMDLMVLGDGTVYLSEISLYGGVRGARVTQAELERMKRSRLAELAGSIYVDEG</sequence>
<keyword evidence="3" id="KW-1185">Reference proteome</keyword>
<dbReference type="Pfam" id="PF02955">
    <property type="entry name" value="GSH-S_ATP"/>
    <property type="match status" value="1"/>
</dbReference>
<dbReference type="GO" id="GO:0005524">
    <property type="term" value="F:ATP binding"/>
    <property type="evidence" value="ECO:0007669"/>
    <property type="project" value="InterPro"/>
</dbReference>
<comment type="caution">
    <text evidence="2">The sequence shown here is derived from an EMBL/GenBank/DDBJ whole genome shotgun (WGS) entry which is preliminary data.</text>
</comment>
<dbReference type="GO" id="GO:0005737">
    <property type="term" value="C:cytoplasm"/>
    <property type="evidence" value="ECO:0007669"/>
    <property type="project" value="TreeGrafter"/>
</dbReference>
<reference evidence="2" key="1">
    <citation type="submission" date="2022-04" db="EMBL/GenBank/DDBJ databases">
        <title>Desulfatitalea alkaliphila sp. nov., a novel anaerobic sulfate-reducing bacterium isolated from terrestrial mud volcano, Taman Peninsula, Russia.</title>
        <authorList>
            <person name="Khomyakova M.A."/>
            <person name="Merkel A.Y."/>
            <person name="Slobodkin A.I."/>
        </authorList>
    </citation>
    <scope>NUCLEOTIDE SEQUENCE</scope>
    <source>
        <strain evidence="2">M08but</strain>
    </source>
</reference>